<keyword evidence="2" id="KW-0507">mRNA processing</keyword>
<feature type="domain" description="Symplekin/Pta1 N-terminal" evidence="5">
    <location>
        <begin position="90"/>
        <end position="311"/>
    </location>
</feature>
<dbReference type="SUPFAM" id="SSF48371">
    <property type="entry name" value="ARM repeat"/>
    <property type="match status" value="1"/>
</dbReference>
<dbReference type="GO" id="GO:0006397">
    <property type="term" value="P:mRNA processing"/>
    <property type="evidence" value="ECO:0007669"/>
    <property type="project" value="UniProtKB-KW"/>
</dbReference>
<evidence type="ECO:0000256" key="2">
    <source>
        <dbReference type="ARBA" id="ARBA00022664"/>
    </source>
</evidence>
<dbReference type="InterPro" id="IPR021850">
    <property type="entry name" value="Symplekin/Pta1"/>
</dbReference>
<accession>A0A074VKU1</accession>
<dbReference type="RefSeq" id="XP_040875290.1">
    <property type="nucleotide sequence ID" value="XM_041027112.1"/>
</dbReference>
<dbReference type="Gene3D" id="1.25.10.10">
    <property type="entry name" value="Leucine-rich Repeat Variant"/>
    <property type="match status" value="1"/>
</dbReference>
<organism evidence="6 7">
    <name type="scientific">Aureobasidium melanogenum (strain CBS 110374)</name>
    <name type="common">Aureobasidium pullulans var. melanogenum</name>
    <dbReference type="NCBI Taxonomy" id="1043003"/>
    <lineage>
        <taxon>Eukaryota</taxon>
        <taxon>Fungi</taxon>
        <taxon>Dikarya</taxon>
        <taxon>Ascomycota</taxon>
        <taxon>Pezizomycotina</taxon>
        <taxon>Dothideomycetes</taxon>
        <taxon>Dothideomycetidae</taxon>
        <taxon>Dothideales</taxon>
        <taxon>Saccotheciaceae</taxon>
        <taxon>Aureobasidium</taxon>
    </lineage>
</organism>
<keyword evidence="3" id="KW-0539">Nucleus</keyword>
<name>A0A074VKU1_AURM1</name>
<dbReference type="GO" id="GO:0005847">
    <property type="term" value="C:mRNA cleavage and polyadenylation specificity factor complex"/>
    <property type="evidence" value="ECO:0007669"/>
    <property type="project" value="TreeGrafter"/>
</dbReference>
<evidence type="ECO:0000256" key="3">
    <source>
        <dbReference type="ARBA" id="ARBA00023242"/>
    </source>
</evidence>
<sequence length="720" mass="79731">MAAQANVADTIKQLNAARNLALADPALYPQVVPGLLRIVGADAILELRRWGADFFAETFASPVLAQEHKQNLGLQVLDTLKAYLDRPKEDTAVIKSVVQTAASIYPFVFRQTVANPQDPSPWQKMAAIKSSILRRMHNAPPGIHICSVKFIQRVVQVQTPGLIADPRRPEQNEISLALVPRDHPIMSPSTLEAEALGLLDRLLGVLQDNSTDALLVTATLNSLGSLVKNRPSVANKIISTVLNYNPFKLATTTPVSPTHKVMIRSMTRTTTAFLLNIIKKNPNHPLAGRIQQCIERLRHTLVDVFDESSRKRAAPAEPTDGLSEAKRQRLDAQVPQPSSPASQIPPLPQGPVSLAQLFTLTHDQGLRSFDVNVIPSNVVLSIVAPLLKSIDKVKMDAAINAVQARYLSLAARPATASRAAQAVTGVAPVQNEDDEEYEPGVESTDQIINDLDQAPPDMDRAPVSLGPFNLPPPPPLTAEQTVEYSKGAVNRVFSTLTEMEQPASSKTQKPGFNRLAATNHDRDAWITLIARLATRAPAGLDESKLKSESGSLSKGTFSLNDAIRESLYLYVVDDFRKRIDVGISWLNEEWYNDRIQKQQNEEAEYIPEHYEKWMLKILDGIVPFLDAKDKLLIRFLSEIPSINQDVLKRVVRLAKDPERVQLAVQALHYLILLRPPAREMALDALEDLYKNYDESRPLVTKIMPKFRPEAFQKLQEAVAS</sequence>
<dbReference type="HOGENOM" id="CLU_021804_0_0_1"/>
<evidence type="ECO:0000259" key="5">
    <source>
        <dbReference type="Pfam" id="PF11935"/>
    </source>
</evidence>
<protein>
    <recommendedName>
        <fullName evidence="5">Symplekin/Pta1 N-terminal domain-containing protein</fullName>
    </recommendedName>
</protein>
<dbReference type="Pfam" id="PF11935">
    <property type="entry name" value="SYMPK_PTA1_N"/>
    <property type="match status" value="1"/>
</dbReference>
<keyword evidence="7" id="KW-1185">Reference proteome</keyword>
<evidence type="ECO:0000256" key="1">
    <source>
        <dbReference type="ARBA" id="ARBA00004123"/>
    </source>
</evidence>
<gene>
    <name evidence="6" type="ORF">M437DRAFT_79131</name>
</gene>
<comment type="subcellular location">
    <subcellularLocation>
        <location evidence="1">Nucleus</location>
    </subcellularLocation>
</comment>
<dbReference type="PANTHER" id="PTHR15245:SF20">
    <property type="entry name" value="SYMPLEKIN"/>
    <property type="match status" value="1"/>
</dbReference>
<proteinExistence type="predicted"/>
<evidence type="ECO:0000313" key="6">
    <source>
        <dbReference type="EMBL" id="KEQ58267.1"/>
    </source>
</evidence>
<dbReference type="InterPro" id="IPR032460">
    <property type="entry name" value="Symplekin/Pta1_N"/>
</dbReference>
<dbReference type="STRING" id="1043003.A0A074VKU1"/>
<dbReference type="PANTHER" id="PTHR15245">
    <property type="entry name" value="SYMPLEKIN-RELATED"/>
    <property type="match status" value="1"/>
</dbReference>
<evidence type="ECO:0000313" key="7">
    <source>
        <dbReference type="Proteomes" id="UP000030672"/>
    </source>
</evidence>
<dbReference type="EMBL" id="KL584857">
    <property type="protein sequence ID" value="KEQ58267.1"/>
    <property type="molecule type" value="Genomic_DNA"/>
</dbReference>
<dbReference type="AlphaFoldDB" id="A0A074VKU1"/>
<evidence type="ECO:0000256" key="4">
    <source>
        <dbReference type="SAM" id="MobiDB-lite"/>
    </source>
</evidence>
<dbReference type="InterPro" id="IPR011989">
    <property type="entry name" value="ARM-like"/>
</dbReference>
<feature type="region of interest" description="Disordered" evidence="4">
    <location>
        <begin position="308"/>
        <end position="348"/>
    </location>
</feature>
<dbReference type="GeneID" id="63920485"/>
<dbReference type="Proteomes" id="UP000030672">
    <property type="component" value="Unassembled WGS sequence"/>
</dbReference>
<reference evidence="6 7" key="1">
    <citation type="journal article" date="2014" name="BMC Genomics">
        <title>Genome sequencing of four Aureobasidium pullulans varieties: biotechnological potential, stress tolerance, and description of new species.</title>
        <authorList>
            <person name="Gostin Ar C."/>
            <person name="Ohm R.A."/>
            <person name="Kogej T."/>
            <person name="Sonjak S."/>
            <person name="Turk M."/>
            <person name="Zajc J."/>
            <person name="Zalar P."/>
            <person name="Grube M."/>
            <person name="Sun H."/>
            <person name="Han J."/>
            <person name="Sharma A."/>
            <person name="Chiniquy J."/>
            <person name="Ngan C.Y."/>
            <person name="Lipzen A."/>
            <person name="Barry K."/>
            <person name="Grigoriev I.V."/>
            <person name="Gunde-Cimerman N."/>
        </authorList>
    </citation>
    <scope>NUCLEOTIDE SEQUENCE [LARGE SCALE GENOMIC DNA]</scope>
    <source>
        <strain evidence="6 7">CBS 110374</strain>
    </source>
</reference>
<dbReference type="InterPro" id="IPR016024">
    <property type="entry name" value="ARM-type_fold"/>
</dbReference>